<feature type="region of interest" description="Disordered" evidence="1">
    <location>
        <begin position="69"/>
        <end position="88"/>
    </location>
</feature>
<dbReference type="SUPFAM" id="SSF54637">
    <property type="entry name" value="Thioesterase/thiol ester dehydrase-isomerase"/>
    <property type="match status" value="1"/>
</dbReference>
<feature type="compositionally biased region" description="Basic and acidic residues" evidence="1">
    <location>
        <begin position="69"/>
        <end position="78"/>
    </location>
</feature>
<proteinExistence type="predicted"/>
<evidence type="ECO:0000313" key="3">
    <source>
        <dbReference type="Proteomes" id="UP000057820"/>
    </source>
</evidence>
<dbReference type="Pfam" id="PF13279">
    <property type="entry name" value="4HBT_2"/>
    <property type="match status" value="1"/>
</dbReference>
<protein>
    <submittedName>
        <fullName evidence="2">Uncharacterized protein</fullName>
    </submittedName>
</protein>
<accession>A0A0H5NG58</accession>
<dbReference type="KEGG" id="nfr:ERS450000_00563"/>
<name>A0A0H5NG58_NOCFR</name>
<evidence type="ECO:0000256" key="1">
    <source>
        <dbReference type="SAM" id="MobiDB-lite"/>
    </source>
</evidence>
<evidence type="ECO:0000313" key="2">
    <source>
        <dbReference type="EMBL" id="CRY74249.1"/>
    </source>
</evidence>
<organism evidence="2 3">
    <name type="scientific">Nocardia farcinica</name>
    <dbReference type="NCBI Taxonomy" id="37329"/>
    <lineage>
        <taxon>Bacteria</taxon>
        <taxon>Bacillati</taxon>
        <taxon>Actinomycetota</taxon>
        <taxon>Actinomycetes</taxon>
        <taxon>Mycobacteriales</taxon>
        <taxon>Nocardiaceae</taxon>
        <taxon>Nocardia</taxon>
    </lineage>
</organism>
<dbReference type="Proteomes" id="UP000057820">
    <property type="component" value="Chromosome 1"/>
</dbReference>
<reference evidence="3" key="1">
    <citation type="submission" date="2015-03" db="EMBL/GenBank/DDBJ databases">
        <authorList>
            <consortium name="Pathogen Informatics"/>
        </authorList>
    </citation>
    <scope>NUCLEOTIDE SEQUENCE [LARGE SCALE GENOMIC DNA]</scope>
    <source>
        <strain evidence="3">NCTC11134</strain>
    </source>
</reference>
<dbReference type="EMBL" id="LN868938">
    <property type="protein sequence ID" value="CRY74249.1"/>
    <property type="molecule type" value="Genomic_DNA"/>
</dbReference>
<gene>
    <name evidence="2" type="ORF">ERS450000_00563</name>
</gene>
<dbReference type="InterPro" id="IPR029069">
    <property type="entry name" value="HotDog_dom_sf"/>
</dbReference>
<dbReference type="CDD" id="cd00586">
    <property type="entry name" value="4HBT"/>
    <property type="match status" value="1"/>
</dbReference>
<sequence length="88" mass="10005">MWRYPRYAAHARRWELLLRAAGVAQDKLIASGVGPVTPENTIRYLRELRGGDELRVTCAGEWSDGKTIRPRQESRRMDGTVAAPDRLL</sequence>
<dbReference type="Gene3D" id="3.10.129.10">
    <property type="entry name" value="Hotdog Thioesterase"/>
    <property type="match status" value="1"/>
</dbReference>
<dbReference type="AlphaFoldDB" id="A0A0H5NG58"/>